<evidence type="ECO:0000313" key="2">
    <source>
        <dbReference type="EMBL" id="CAB4584907.1"/>
    </source>
</evidence>
<dbReference type="Pfam" id="PF03372">
    <property type="entry name" value="Exo_endo_phos"/>
    <property type="match status" value="1"/>
</dbReference>
<dbReference type="InterPro" id="IPR051916">
    <property type="entry name" value="GPI-anchor_lipid_remodeler"/>
</dbReference>
<accession>A0A6J6F9N0</accession>
<dbReference type="GO" id="GO:0006506">
    <property type="term" value="P:GPI anchor biosynthetic process"/>
    <property type="evidence" value="ECO:0007669"/>
    <property type="project" value="TreeGrafter"/>
</dbReference>
<proteinExistence type="predicted"/>
<dbReference type="PANTHER" id="PTHR14859:SF15">
    <property type="entry name" value="ENDONUCLEASE_EXONUCLEASE_PHOSPHATASE DOMAIN-CONTAINING PROTEIN"/>
    <property type="match status" value="1"/>
</dbReference>
<dbReference type="InterPro" id="IPR036691">
    <property type="entry name" value="Endo/exonu/phosph_ase_sf"/>
</dbReference>
<gene>
    <name evidence="2" type="ORF">UFOPK1722_01279</name>
</gene>
<evidence type="ECO:0000259" key="1">
    <source>
        <dbReference type="Pfam" id="PF03372"/>
    </source>
</evidence>
<dbReference type="SUPFAM" id="SSF56219">
    <property type="entry name" value="DNase I-like"/>
    <property type="match status" value="1"/>
</dbReference>
<sequence length="261" mass="29585">MTDRRRELRVVSWNIHGASRPDLEDLANTIASFDADVIGIQEVRRHQARRLSSELGCHGVWVFKHNGYSRLLPRFAEGLAILSRHPMSHDGDTELGGPRPRTDFRRRVAMWATVEHPDTPFHFVNTHLASGDDAEERVRQASDVRRLLRNGLTHDCNHDDHRHDLQPELPAVVVGDLNDHRESTVVDTLAGESSSDAWVVALDRSRNGLTNPASAPHQRLDHVLVPREWSVSRIEVPDPADVWSRRSDHLPVIATIQMRSK</sequence>
<dbReference type="Gene3D" id="3.60.10.10">
    <property type="entry name" value="Endonuclease/exonuclease/phosphatase"/>
    <property type="match status" value="1"/>
</dbReference>
<dbReference type="AlphaFoldDB" id="A0A6J6F9N0"/>
<dbReference type="PANTHER" id="PTHR14859">
    <property type="entry name" value="CALCOFLUOR WHITE HYPERSENSITIVE PROTEIN PRECURSOR"/>
    <property type="match status" value="1"/>
</dbReference>
<dbReference type="GO" id="GO:0016020">
    <property type="term" value="C:membrane"/>
    <property type="evidence" value="ECO:0007669"/>
    <property type="project" value="GOC"/>
</dbReference>
<organism evidence="2">
    <name type="scientific">freshwater metagenome</name>
    <dbReference type="NCBI Taxonomy" id="449393"/>
    <lineage>
        <taxon>unclassified sequences</taxon>
        <taxon>metagenomes</taxon>
        <taxon>ecological metagenomes</taxon>
    </lineage>
</organism>
<dbReference type="EMBL" id="CAEZTS010000117">
    <property type="protein sequence ID" value="CAB4584907.1"/>
    <property type="molecule type" value="Genomic_DNA"/>
</dbReference>
<feature type="domain" description="Endonuclease/exonuclease/phosphatase" evidence="1">
    <location>
        <begin position="11"/>
        <end position="249"/>
    </location>
</feature>
<name>A0A6J6F9N0_9ZZZZ</name>
<dbReference type="GO" id="GO:0003824">
    <property type="term" value="F:catalytic activity"/>
    <property type="evidence" value="ECO:0007669"/>
    <property type="project" value="InterPro"/>
</dbReference>
<protein>
    <submittedName>
        <fullName evidence="2">Unannotated protein</fullName>
    </submittedName>
</protein>
<dbReference type="InterPro" id="IPR005135">
    <property type="entry name" value="Endo/exonuclease/phosphatase"/>
</dbReference>
<reference evidence="2" key="1">
    <citation type="submission" date="2020-05" db="EMBL/GenBank/DDBJ databases">
        <authorList>
            <person name="Chiriac C."/>
            <person name="Salcher M."/>
            <person name="Ghai R."/>
            <person name="Kavagutti S V."/>
        </authorList>
    </citation>
    <scope>NUCLEOTIDE SEQUENCE</scope>
</reference>